<sequence>VNRILLTIHYYTLSPIARSPLVMSFAAAPSMPFGMGTPFSWESVLGSSYIDKNTQAQLSKVYLALAATLASACAGSLSFIKWRIFSDPSTPSILALLLMLALTFTKPTKSNTGLRLGMLLTFGFLDGCALGPIVHATLRIDPSILVSALVSATLAFVCFSASALTAKRRSMLYLGGILSTTVSFLALASFFSFFFRSSMFSWVNLYMGLFVFCGFIVFDTQLMVEQIISGNKDFVVMALNLFVDFVAIFVRILVILLNNAEKKDEDNGRRSRR</sequence>
<evidence type="ECO:0000256" key="4">
    <source>
        <dbReference type="ARBA" id="ARBA00022989"/>
    </source>
</evidence>
<reference evidence="7" key="1">
    <citation type="submission" date="2015-04" db="EMBL/GenBank/DDBJ databases">
        <title>The genome sequence of the plant pathogenic Rhizarian Plasmodiophora brassicae reveals insights in its biotrophic life cycle and the origin of chitin synthesis.</title>
        <authorList>
            <person name="Schwelm A."/>
            <person name="Fogelqvist J."/>
            <person name="Knaust A."/>
            <person name="Julke S."/>
            <person name="Lilja T."/>
            <person name="Dhandapani V."/>
            <person name="Bonilla-Rosso G."/>
            <person name="Karlsson M."/>
            <person name="Shevchenko A."/>
            <person name="Choi S.R."/>
            <person name="Kim H.G."/>
            <person name="Park J.Y."/>
            <person name="Lim Y.P."/>
            <person name="Ludwig-Muller J."/>
            <person name="Dixelius C."/>
        </authorList>
    </citation>
    <scope>NUCLEOTIDE SEQUENCE</scope>
    <source>
        <tissue evidence="7">Potato root galls</tissue>
    </source>
</reference>
<feature type="transmembrane region" description="Helical" evidence="6">
    <location>
        <begin position="171"/>
        <end position="195"/>
    </location>
</feature>
<feature type="transmembrane region" description="Helical" evidence="6">
    <location>
        <begin position="116"/>
        <end position="138"/>
    </location>
</feature>
<evidence type="ECO:0000256" key="5">
    <source>
        <dbReference type="ARBA" id="ARBA00023136"/>
    </source>
</evidence>
<evidence type="ECO:0008006" key="8">
    <source>
        <dbReference type="Google" id="ProtNLM"/>
    </source>
</evidence>
<feature type="transmembrane region" description="Helical" evidence="6">
    <location>
        <begin position="61"/>
        <end position="82"/>
    </location>
</feature>
<name>A0A0H5R3Y3_9EUKA</name>
<feature type="transmembrane region" description="Helical" evidence="6">
    <location>
        <begin position="234"/>
        <end position="257"/>
    </location>
</feature>
<feature type="non-terminal residue" evidence="7">
    <location>
        <position position="1"/>
    </location>
</feature>
<evidence type="ECO:0000256" key="2">
    <source>
        <dbReference type="ARBA" id="ARBA00010350"/>
    </source>
</evidence>
<evidence type="ECO:0000256" key="3">
    <source>
        <dbReference type="ARBA" id="ARBA00022692"/>
    </source>
</evidence>
<organism evidence="7">
    <name type="scientific">Spongospora subterranea</name>
    <dbReference type="NCBI Taxonomy" id="70186"/>
    <lineage>
        <taxon>Eukaryota</taxon>
        <taxon>Sar</taxon>
        <taxon>Rhizaria</taxon>
        <taxon>Endomyxa</taxon>
        <taxon>Phytomyxea</taxon>
        <taxon>Plasmodiophorida</taxon>
        <taxon>Plasmodiophoridae</taxon>
        <taxon>Spongospora</taxon>
    </lineage>
</organism>
<feature type="transmembrane region" description="Helical" evidence="6">
    <location>
        <begin position="201"/>
        <end position="222"/>
    </location>
</feature>
<dbReference type="PANTHER" id="PTHR23291:SF32">
    <property type="entry name" value="BAX INHIBITOR 1"/>
    <property type="match status" value="1"/>
</dbReference>
<comment type="similarity">
    <text evidence="2 6">Belongs to the BI1 family.</text>
</comment>
<evidence type="ECO:0000313" key="7">
    <source>
        <dbReference type="EMBL" id="CRZ08910.1"/>
    </source>
</evidence>
<dbReference type="PANTHER" id="PTHR23291">
    <property type="entry name" value="BAX INHIBITOR-RELATED"/>
    <property type="match status" value="1"/>
</dbReference>
<feature type="transmembrane region" description="Helical" evidence="6">
    <location>
        <begin position="144"/>
        <end position="164"/>
    </location>
</feature>
<dbReference type="InterPro" id="IPR006214">
    <property type="entry name" value="Bax_inhibitor_1-related"/>
</dbReference>
<proteinExistence type="inferred from homology"/>
<evidence type="ECO:0000256" key="6">
    <source>
        <dbReference type="RuleBase" id="RU004379"/>
    </source>
</evidence>
<dbReference type="AlphaFoldDB" id="A0A0H5R3Y3"/>
<accession>A0A0H5R3Y3</accession>
<keyword evidence="4 6" id="KW-1133">Transmembrane helix</keyword>
<dbReference type="GO" id="GO:0016020">
    <property type="term" value="C:membrane"/>
    <property type="evidence" value="ECO:0007669"/>
    <property type="project" value="UniProtKB-SubCell"/>
</dbReference>
<keyword evidence="5 6" id="KW-0472">Membrane</keyword>
<protein>
    <recommendedName>
        <fullName evidence="8">Bax inhibitor 1</fullName>
    </recommendedName>
</protein>
<comment type="subcellular location">
    <subcellularLocation>
        <location evidence="1">Membrane</location>
        <topology evidence="1">Multi-pass membrane protein</topology>
    </subcellularLocation>
</comment>
<dbReference type="EMBL" id="HACM01008468">
    <property type="protein sequence ID" value="CRZ08910.1"/>
    <property type="molecule type" value="Transcribed_RNA"/>
</dbReference>
<dbReference type="Pfam" id="PF01027">
    <property type="entry name" value="Bax1-I"/>
    <property type="match status" value="1"/>
</dbReference>
<evidence type="ECO:0000256" key="1">
    <source>
        <dbReference type="ARBA" id="ARBA00004141"/>
    </source>
</evidence>
<keyword evidence="3 6" id="KW-0812">Transmembrane</keyword>